<organism evidence="1 2">
    <name type="scientific">Rhodoferax lithotrophicus</name>
    <dbReference type="NCBI Taxonomy" id="2798804"/>
    <lineage>
        <taxon>Bacteria</taxon>
        <taxon>Pseudomonadati</taxon>
        <taxon>Pseudomonadota</taxon>
        <taxon>Betaproteobacteria</taxon>
        <taxon>Burkholderiales</taxon>
        <taxon>Comamonadaceae</taxon>
        <taxon>Rhodoferax</taxon>
    </lineage>
</organism>
<reference evidence="1 2" key="1">
    <citation type="journal article" date="2021" name="Microbiol. Spectr.">
        <title>A Single Bacterium Capable of Oxidation and Reduction of Iron at Circumneutral pH.</title>
        <authorList>
            <person name="Kato S."/>
            <person name="Ohkuma M."/>
        </authorList>
    </citation>
    <scope>NUCLEOTIDE SEQUENCE [LARGE SCALE GENOMIC DNA]</scope>
    <source>
        <strain evidence="1 2">MIZ03</strain>
    </source>
</reference>
<proteinExistence type="predicted"/>
<evidence type="ECO:0000313" key="1">
    <source>
        <dbReference type="EMBL" id="BCO26192.1"/>
    </source>
</evidence>
<gene>
    <name evidence="1" type="ORF">MIZ03_1072</name>
</gene>
<evidence type="ECO:0000313" key="2">
    <source>
        <dbReference type="Proteomes" id="UP000824366"/>
    </source>
</evidence>
<protein>
    <submittedName>
        <fullName evidence="1">Uncharacterized protein</fullName>
    </submittedName>
</protein>
<keyword evidence="2" id="KW-1185">Reference proteome</keyword>
<accession>A0ABN6D2K8</accession>
<dbReference type="Proteomes" id="UP000824366">
    <property type="component" value="Chromosome"/>
</dbReference>
<sequence length="38" mass="3778">MAGFSGLIDPACASVEMDLEMGSGLLLQLPKATATPAA</sequence>
<dbReference type="EMBL" id="AP024238">
    <property type="protein sequence ID" value="BCO26192.1"/>
    <property type="molecule type" value="Genomic_DNA"/>
</dbReference>
<name>A0ABN6D2K8_9BURK</name>